<evidence type="ECO:0000256" key="2">
    <source>
        <dbReference type="ARBA" id="ARBA00022692"/>
    </source>
</evidence>
<feature type="transmembrane region" description="Helical" evidence="6">
    <location>
        <begin position="65"/>
        <end position="82"/>
    </location>
</feature>
<comment type="subcellular location">
    <subcellularLocation>
        <location evidence="1">Endomembrane system</location>
        <topology evidence="1">Multi-pass membrane protein</topology>
    </subcellularLocation>
</comment>
<sequence>MSGKRSDALGERSAKKSVQTMTLMDIIERVPPSMMQLLVAMGPAIDAVHAFLVIATWRGGYRQRVQSWLLLLGYILTCLYGYEVLRYAPQVVILAYIGYLSLRGSFSRVSGHAPSTDDGATSRKIKRAIAQLCDISDFVAAVCETLIYPLHALFHAQVHGVGTHHLVVFLLASWPIWLLVMLPPSQWLLPYYYVHTTLGHLARSAPVAAVHNYVATRAAPHAAAFAASHAPRLYDAGAKTSAALSQHVLPHACALVRALHVRQWPLALQVFPPFPIAALSVRHVLLAVGCIALTWCSPWATLLRAALWRSALVRRIVTGAVRVLSGSENVSAFWRSVAPKQLRGASTALVQDTRHAATHETVFQFEIYENQRWWIGLDWTAALLPNERPSWSDGDNNAVAPPSSFTLPATTRTRVPSSAKPGRDDVRTAEWHWVDLEWRVAGAQSITSTVYTPASAMPASEAQRLSTRFVEEKHVDDAGAVLDATDRLKAATDAASKGPAPDKQEAAALQSAEQELPEELASVARPASLASNATDVDPEGWQYGGNSWEKLNRVNGIGKYTRRRCWVRRAVLVITVEPAAVRSAQDEDE</sequence>
<dbReference type="PANTHER" id="PTHR31679:SF2">
    <property type="entry name" value="PEROXISOMAL MEMBRANE PROTEIN PEX30-RELATED"/>
    <property type="match status" value="1"/>
</dbReference>
<evidence type="ECO:0000259" key="7">
    <source>
        <dbReference type="SMART" id="SM00693"/>
    </source>
</evidence>
<dbReference type="SMART" id="SM00694">
    <property type="entry name" value="DysFC"/>
    <property type="match status" value="1"/>
</dbReference>
<dbReference type="SMART" id="SM00693">
    <property type="entry name" value="DysFN"/>
    <property type="match status" value="1"/>
</dbReference>
<keyword evidence="3 6" id="KW-1133">Transmembrane helix</keyword>
<dbReference type="InterPro" id="IPR052646">
    <property type="entry name" value="Peroxisomal_PEX28-32"/>
</dbReference>
<evidence type="ECO:0000313" key="9">
    <source>
        <dbReference type="EMBL" id="WFD48141.1"/>
    </source>
</evidence>
<feature type="domain" description="Peroxin/Ferlin" evidence="7">
    <location>
        <begin position="360"/>
        <end position="441"/>
    </location>
</feature>
<dbReference type="InterPro" id="IPR006614">
    <property type="entry name" value="Peroxin/Ferlin"/>
</dbReference>
<evidence type="ECO:0000259" key="8">
    <source>
        <dbReference type="SMART" id="SM00694"/>
    </source>
</evidence>
<dbReference type="Proteomes" id="UP000818624">
    <property type="component" value="Chromosome 3"/>
</dbReference>
<gene>
    <name evidence="9" type="ORF">GLX27_002809</name>
</gene>
<reference evidence="9 10" key="1">
    <citation type="journal article" date="2020" name="Elife">
        <title>Loss of centromere function drives karyotype evolution in closely related Malassezia species.</title>
        <authorList>
            <person name="Sankaranarayanan S.R."/>
            <person name="Ianiri G."/>
            <person name="Coelho M.A."/>
            <person name="Reza M.H."/>
            <person name="Thimmappa B.C."/>
            <person name="Ganguly P."/>
            <person name="Vadnala R.N."/>
            <person name="Sun S."/>
            <person name="Siddharthan R."/>
            <person name="Tellgren-Roth C."/>
            <person name="Dawson T.L."/>
            <person name="Heitman J."/>
            <person name="Sanyal K."/>
        </authorList>
    </citation>
    <scope>NUCLEOTIDE SEQUENCE [LARGE SCALE GENOMIC DNA]</scope>
    <source>
        <strain evidence="9">CBS14141</strain>
    </source>
</reference>
<evidence type="ECO:0000256" key="6">
    <source>
        <dbReference type="SAM" id="Phobius"/>
    </source>
</evidence>
<feature type="region of interest" description="Disordered" evidence="5">
    <location>
        <begin position="400"/>
        <end position="423"/>
    </location>
</feature>
<feature type="compositionally biased region" description="Low complexity" evidence="5">
    <location>
        <begin position="506"/>
        <end position="521"/>
    </location>
</feature>
<evidence type="ECO:0000313" key="10">
    <source>
        <dbReference type="Proteomes" id="UP000818624"/>
    </source>
</evidence>
<name>A0ABY8ERL6_MALFU</name>
<evidence type="ECO:0000256" key="1">
    <source>
        <dbReference type="ARBA" id="ARBA00004127"/>
    </source>
</evidence>
<evidence type="ECO:0000256" key="3">
    <source>
        <dbReference type="ARBA" id="ARBA00022989"/>
    </source>
</evidence>
<feature type="region of interest" description="Disordered" evidence="5">
    <location>
        <begin position="491"/>
        <end position="521"/>
    </location>
</feature>
<evidence type="ECO:0000256" key="5">
    <source>
        <dbReference type="SAM" id="MobiDB-lite"/>
    </source>
</evidence>
<feature type="transmembrane region" description="Helical" evidence="6">
    <location>
        <begin position="34"/>
        <end position="53"/>
    </location>
</feature>
<dbReference type="InterPro" id="IPR010482">
    <property type="entry name" value="TECPR1-like_DysF"/>
</dbReference>
<feature type="domain" description="Peroxin/Ferlin" evidence="8">
    <location>
        <begin position="540"/>
        <end position="573"/>
    </location>
</feature>
<feature type="compositionally biased region" description="Polar residues" evidence="5">
    <location>
        <begin position="403"/>
        <end position="416"/>
    </location>
</feature>
<dbReference type="PANTHER" id="PTHR31679">
    <property type="entry name" value="PEROXISOMAL MEMBRANE PROTEIN PEX30-RELATED"/>
    <property type="match status" value="1"/>
</dbReference>
<keyword evidence="2 6" id="KW-0812">Transmembrane</keyword>
<dbReference type="Pfam" id="PF06398">
    <property type="entry name" value="Pex24p"/>
    <property type="match status" value="1"/>
</dbReference>
<dbReference type="EMBL" id="CP046236">
    <property type="protein sequence ID" value="WFD48141.1"/>
    <property type="molecule type" value="Genomic_DNA"/>
</dbReference>
<keyword evidence="10" id="KW-1185">Reference proteome</keyword>
<accession>A0ABY8ERL6</accession>
<protein>
    <recommendedName>
        <fullName evidence="7 8">Peroxin/Ferlin domain-containing protein</fullName>
    </recommendedName>
</protein>
<evidence type="ECO:0000256" key="4">
    <source>
        <dbReference type="ARBA" id="ARBA00023136"/>
    </source>
</evidence>
<proteinExistence type="predicted"/>
<organism evidence="9 10">
    <name type="scientific">Malassezia furfur</name>
    <name type="common">Pityriasis versicolor infection agent</name>
    <name type="synonym">Pityrosporum furfur</name>
    <dbReference type="NCBI Taxonomy" id="55194"/>
    <lineage>
        <taxon>Eukaryota</taxon>
        <taxon>Fungi</taxon>
        <taxon>Dikarya</taxon>
        <taxon>Basidiomycota</taxon>
        <taxon>Ustilaginomycotina</taxon>
        <taxon>Malasseziomycetes</taxon>
        <taxon>Malasseziales</taxon>
        <taxon>Malasseziaceae</taxon>
        <taxon>Malassezia</taxon>
    </lineage>
</organism>
<keyword evidence="4 6" id="KW-0472">Membrane</keyword>